<name>A0A918QXT9_9ACTN</name>
<dbReference type="Gene3D" id="3.10.450.50">
    <property type="match status" value="1"/>
</dbReference>
<feature type="domain" description="SnoaL-like" evidence="1">
    <location>
        <begin position="14"/>
        <end position="118"/>
    </location>
</feature>
<proteinExistence type="predicted"/>
<protein>
    <recommendedName>
        <fullName evidence="1">SnoaL-like domain-containing protein</fullName>
    </recommendedName>
</protein>
<reference evidence="2" key="2">
    <citation type="submission" date="2020-09" db="EMBL/GenBank/DDBJ databases">
        <authorList>
            <person name="Sun Q."/>
            <person name="Ohkuma M."/>
        </authorList>
    </citation>
    <scope>NUCLEOTIDE SEQUENCE</scope>
    <source>
        <strain evidence="2">JCM 5016</strain>
    </source>
</reference>
<gene>
    <name evidence="2" type="ORF">GCM10010389_06700</name>
</gene>
<evidence type="ECO:0000313" key="3">
    <source>
        <dbReference type="Proteomes" id="UP000623010"/>
    </source>
</evidence>
<dbReference type="SUPFAM" id="SSF54427">
    <property type="entry name" value="NTF2-like"/>
    <property type="match status" value="1"/>
</dbReference>
<reference evidence="2" key="1">
    <citation type="journal article" date="2014" name="Int. J. Syst. Evol. Microbiol.">
        <title>Complete genome sequence of Corynebacterium casei LMG S-19264T (=DSM 44701T), isolated from a smear-ripened cheese.</title>
        <authorList>
            <consortium name="US DOE Joint Genome Institute (JGI-PGF)"/>
            <person name="Walter F."/>
            <person name="Albersmeier A."/>
            <person name="Kalinowski J."/>
            <person name="Ruckert C."/>
        </authorList>
    </citation>
    <scope>NUCLEOTIDE SEQUENCE</scope>
    <source>
        <strain evidence="2">JCM 5016</strain>
    </source>
</reference>
<comment type="caution">
    <text evidence="2">The sequence shown here is derived from an EMBL/GenBank/DDBJ whole genome shotgun (WGS) entry which is preliminary data.</text>
</comment>
<accession>A0A918QXT9</accession>
<dbReference type="PANTHER" id="PTHR41252:SF1">
    <property type="entry name" value="BLR2505 PROTEIN"/>
    <property type="match status" value="1"/>
</dbReference>
<organism evidence="2 3">
    <name type="scientific">Streptomyces echinoruber</name>
    <dbReference type="NCBI Taxonomy" id="68898"/>
    <lineage>
        <taxon>Bacteria</taxon>
        <taxon>Bacillati</taxon>
        <taxon>Actinomycetota</taxon>
        <taxon>Actinomycetes</taxon>
        <taxon>Kitasatosporales</taxon>
        <taxon>Streptomycetaceae</taxon>
        <taxon>Streptomyces</taxon>
    </lineage>
</organism>
<dbReference type="InterPro" id="IPR037401">
    <property type="entry name" value="SnoaL-like"/>
</dbReference>
<dbReference type="EMBL" id="BMWH01000002">
    <property type="protein sequence ID" value="GGZ72145.1"/>
    <property type="molecule type" value="Genomic_DNA"/>
</dbReference>
<dbReference type="Proteomes" id="UP000623010">
    <property type="component" value="Unassembled WGS sequence"/>
</dbReference>
<sequence>MAIAMAEHPHAVLVRKGFEAFSRGDMDALRAMMTSDCTHHVPGSHPMSGDFKGQDAVIDMYRRIFEETGGSMRVDVRGVFVDGRGHVVALDHVTAERRGKRLDEDGALVCRIVGDKVSDLDECVEDLDRANDFWS</sequence>
<dbReference type="PANTHER" id="PTHR41252">
    <property type="entry name" value="BLR2505 PROTEIN"/>
    <property type="match status" value="1"/>
</dbReference>
<dbReference type="InterPro" id="IPR032710">
    <property type="entry name" value="NTF2-like_dom_sf"/>
</dbReference>
<evidence type="ECO:0000313" key="2">
    <source>
        <dbReference type="EMBL" id="GGZ72145.1"/>
    </source>
</evidence>
<keyword evidence="3" id="KW-1185">Reference proteome</keyword>
<evidence type="ECO:0000259" key="1">
    <source>
        <dbReference type="Pfam" id="PF12680"/>
    </source>
</evidence>
<dbReference type="Pfam" id="PF12680">
    <property type="entry name" value="SnoaL_2"/>
    <property type="match status" value="1"/>
</dbReference>
<dbReference type="AlphaFoldDB" id="A0A918QXT9"/>